<dbReference type="InterPro" id="IPR036625">
    <property type="entry name" value="E3-bd_dom_sf"/>
</dbReference>
<keyword evidence="3 6" id="KW-0808">Transferase</keyword>
<reference evidence="10 11" key="1">
    <citation type="submission" date="2023-07" db="EMBL/GenBank/DDBJ databases">
        <title>Genomic Encyclopedia of Type Strains, Phase IV (KMG-IV): sequencing the most valuable type-strain genomes for metagenomic binning, comparative biology and taxonomic classification.</title>
        <authorList>
            <person name="Goeker M."/>
        </authorList>
    </citation>
    <scope>NUCLEOTIDE SEQUENCE [LARGE SCALE GENOMIC DNA]</scope>
    <source>
        <strain evidence="10 11">DSM 46876</strain>
    </source>
</reference>
<evidence type="ECO:0000256" key="5">
    <source>
        <dbReference type="ARBA" id="ARBA00023315"/>
    </source>
</evidence>
<dbReference type="SUPFAM" id="SSF52777">
    <property type="entry name" value="CoA-dependent acyltransferases"/>
    <property type="match status" value="1"/>
</dbReference>
<dbReference type="GO" id="GO:0016407">
    <property type="term" value="F:acetyltransferase activity"/>
    <property type="evidence" value="ECO:0007669"/>
    <property type="project" value="TreeGrafter"/>
</dbReference>
<evidence type="ECO:0000256" key="7">
    <source>
        <dbReference type="SAM" id="MobiDB-lite"/>
    </source>
</evidence>
<dbReference type="Gene3D" id="2.40.50.100">
    <property type="match status" value="1"/>
</dbReference>
<evidence type="ECO:0000313" key="11">
    <source>
        <dbReference type="Proteomes" id="UP001238450"/>
    </source>
</evidence>
<evidence type="ECO:0000313" key="10">
    <source>
        <dbReference type="EMBL" id="MDQ0416156.1"/>
    </source>
</evidence>
<dbReference type="EMBL" id="JAUSUV010000001">
    <property type="protein sequence ID" value="MDQ0416156.1"/>
    <property type="molecule type" value="Genomic_DNA"/>
</dbReference>
<dbReference type="GO" id="GO:0031405">
    <property type="term" value="F:lipoic acid binding"/>
    <property type="evidence" value="ECO:0007669"/>
    <property type="project" value="TreeGrafter"/>
</dbReference>
<evidence type="ECO:0000256" key="6">
    <source>
        <dbReference type="RuleBase" id="RU003423"/>
    </source>
</evidence>
<comment type="similarity">
    <text evidence="2 6">Belongs to the 2-oxoacid dehydrogenase family.</text>
</comment>
<dbReference type="InterPro" id="IPR050743">
    <property type="entry name" value="2-oxoacid_DH_E2_comp"/>
</dbReference>
<keyword evidence="10" id="KW-0670">Pyruvate</keyword>
<dbReference type="PANTHER" id="PTHR43178">
    <property type="entry name" value="DIHYDROLIPOAMIDE ACETYLTRANSFERASE COMPONENT OF PYRUVATE DEHYDROGENASE COMPLEX"/>
    <property type="match status" value="1"/>
</dbReference>
<evidence type="ECO:0000256" key="4">
    <source>
        <dbReference type="ARBA" id="ARBA00022823"/>
    </source>
</evidence>
<keyword evidence="5 6" id="KW-0012">Acyltransferase</keyword>
<dbReference type="PANTHER" id="PTHR43178:SF5">
    <property type="entry name" value="LIPOAMIDE ACYLTRANSFERASE COMPONENT OF BRANCHED-CHAIN ALPHA-KETO ACID DEHYDROGENASE COMPLEX, MITOCHONDRIAL"/>
    <property type="match status" value="1"/>
</dbReference>
<protein>
    <recommendedName>
        <fullName evidence="6">Dihydrolipoamide acetyltransferase component of pyruvate dehydrogenase complex</fullName>
        <ecNumber evidence="6">2.3.1.-</ecNumber>
    </recommendedName>
</protein>
<accession>A0AAJ1WSP1</accession>
<feature type="domain" description="Peripheral subunit-binding (PSBD)" evidence="9">
    <location>
        <begin position="129"/>
        <end position="166"/>
    </location>
</feature>
<dbReference type="CDD" id="cd06849">
    <property type="entry name" value="lipoyl_domain"/>
    <property type="match status" value="1"/>
</dbReference>
<feature type="region of interest" description="Disordered" evidence="7">
    <location>
        <begin position="84"/>
        <end position="108"/>
    </location>
</feature>
<keyword evidence="11" id="KW-1185">Reference proteome</keyword>
<dbReference type="SUPFAM" id="SSF51230">
    <property type="entry name" value="Single hybrid motif"/>
    <property type="match status" value="1"/>
</dbReference>
<dbReference type="InterPro" id="IPR011053">
    <property type="entry name" value="Single_hybrid_motif"/>
</dbReference>
<feature type="domain" description="Lipoyl-binding" evidence="8">
    <location>
        <begin position="3"/>
        <end position="78"/>
    </location>
</feature>
<dbReference type="GO" id="GO:0005737">
    <property type="term" value="C:cytoplasm"/>
    <property type="evidence" value="ECO:0007669"/>
    <property type="project" value="TreeGrafter"/>
</dbReference>
<dbReference type="EC" id="2.3.1.-" evidence="6"/>
<keyword evidence="4 6" id="KW-0450">Lipoyl</keyword>
<dbReference type="SUPFAM" id="SSF47005">
    <property type="entry name" value="Peripheral subunit-binding domain of 2-oxo acid dehydrogenase complex"/>
    <property type="match status" value="1"/>
</dbReference>
<evidence type="ECO:0000256" key="2">
    <source>
        <dbReference type="ARBA" id="ARBA00007317"/>
    </source>
</evidence>
<dbReference type="PROSITE" id="PS51826">
    <property type="entry name" value="PSBD"/>
    <property type="match status" value="1"/>
</dbReference>
<comment type="cofactor">
    <cofactor evidence="1 6">
        <name>(R)-lipoate</name>
        <dbReference type="ChEBI" id="CHEBI:83088"/>
    </cofactor>
</comment>
<evidence type="ECO:0000259" key="8">
    <source>
        <dbReference type="PROSITE" id="PS50968"/>
    </source>
</evidence>
<dbReference type="FunFam" id="3.30.559.10:FF:000007">
    <property type="entry name" value="Dihydrolipoamide acetyltransferase component of pyruvate dehydrogenase complex"/>
    <property type="match status" value="1"/>
</dbReference>
<dbReference type="PROSITE" id="PS00189">
    <property type="entry name" value="LIPOYL"/>
    <property type="match status" value="1"/>
</dbReference>
<dbReference type="InterPro" id="IPR000089">
    <property type="entry name" value="Biotin_lipoyl"/>
</dbReference>
<name>A0AAJ1WSP1_9BACL</name>
<dbReference type="InterPro" id="IPR023213">
    <property type="entry name" value="CAT-like_dom_sf"/>
</dbReference>
<evidence type="ECO:0000256" key="1">
    <source>
        <dbReference type="ARBA" id="ARBA00001938"/>
    </source>
</evidence>
<feature type="region of interest" description="Disordered" evidence="7">
    <location>
        <begin position="191"/>
        <end position="213"/>
    </location>
</feature>
<sequence>MALYQFQLPDVGEGIHEGEIVKLFVKPGDKIEEFEPFAEIQTDKAVVEIPSPVTGVVKELKVEEGQIAIVHSVIAVIDAEGEVPASEGAEEAPQAEEKPAEEVAEDAPVVQPSTPVEAQEEAVSHINVKAMPSVRKMARDMGVDLTRVKGTGKNGRVLAEDVKAFTTGTTTEEIVLPTEATPAAPAIESVEATTPVTPSTPATTAPKAPLESHGMEERMPLRGIRRTIAKRMVESKHTAPHVTIMDEIDVTELIELRKWAKDEAAKANVKLTYLPFIMKAVVSALKEFPMLNASIDDAAEEIVVKKYYHIGMAAATDNGLMVPVLRDADRKSIFQLAQEVTDKAGRAREMKLAADELKGSTFSISSLGNLGGQNFTPIINHPEVAILGVGSIEQKPVVVDGEIVIRSMMHVSVSFDHRLIDGDLAARFISKLKKLLSSPKLLMMEM</sequence>
<dbReference type="AlphaFoldDB" id="A0AAJ1WSP1"/>
<dbReference type="Gene3D" id="4.10.320.10">
    <property type="entry name" value="E3-binding domain"/>
    <property type="match status" value="1"/>
</dbReference>
<dbReference type="RefSeq" id="WP_307250324.1">
    <property type="nucleotide sequence ID" value="NZ_JAUSUV010000001.1"/>
</dbReference>
<dbReference type="Proteomes" id="UP001238450">
    <property type="component" value="Unassembled WGS sequence"/>
</dbReference>
<dbReference type="Pfam" id="PF00364">
    <property type="entry name" value="Biotin_lipoyl"/>
    <property type="match status" value="1"/>
</dbReference>
<dbReference type="Pfam" id="PF02817">
    <property type="entry name" value="E3_binding"/>
    <property type="match status" value="1"/>
</dbReference>
<evidence type="ECO:0000259" key="9">
    <source>
        <dbReference type="PROSITE" id="PS51826"/>
    </source>
</evidence>
<feature type="compositionally biased region" description="Low complexity" evidence="7">
    <location>
        <begin position="191"/>
        <end position="209"/>
    </location>
</feature>
<evidence type="ECO:0000256" key="3">
    <source>
        <dbReference type="ARBA" id="ARBA00022679"/>
    </source>
</evidence>
<dbReference type="Gene3D" id="3.30.559.10">
    <property type="entry name" value="Chloramphenicol acetyltransferase-like domain"/>
    <property type="match status" value="1"/>
</dbReference>
<proteinExistence type="inferred from homology"/>
<dbReference type="Pfam" id="PF00198">
    <property type="entry name" value="2-oxoacid_dh"/>
    <property type="match status" value="1"/>
</dbReference>
<dbReference type="InterPro" id="IPR004167">
    <property type="entry name" value="PSBD"/>
</dbReference>
<dbReference type="PROSITE" id="PS50968">
    <property type="entry name" value="BIOTINYL_LIPOYL"/>
    <property type="match status" value="1"/>
</dbReference>
<dbReference type="InterPro" id="IPR003016">
    <property type="entry name" value="2-oxoA_DH_lipoyl-BS"/>
</dbReference>
<gene>
    <name evidence="10" type="ORF">J2Z48_000314</name>
</gene>
<dbReference type="InterPro" id="IPR001078">
    <property type="entry name" value="2-oxoacid_DH_actylTfrase"/>
</dbReference>
<organism evidence="10 11">
    <name type="scientific">Croceifilum oryzae</name>
    <dbReference type="NCBI Taxonomy" id="1553429"/>
    <lineage>
        <taxon>Bacteria</taxon>
        <taxon>Bacillati</taxon>
        <taxon>Bacillota</taxon>
        <taxon>Bacilli</taxon>
        <taxon>Bacillales</taxon>
        <taxon>Thermoactinomycetaceae</taxon>
        <taxon>Croceifilum</taxon>
    </lineage>
</organism>
<comment type="caution">
    <text evidence="10">The sequence shown here is derived from an EMBL/GenBank/DDBJ whole genome shotgun (WGS) entry which is preliminary data.</text>
</comment>